<dbReference type="Proteomes" id="UP000075670">
    <property type="component" value="Unassembled WGS sequence"/>
</dbReference>
<keyword evidence="2" id="KW-1185">Reference proteome</keyword>
<protein>
    <submittedName>
        <fullName evidence="1">YtxC-like family protein</fullName>
    </submittedName>
</protein>
<organism evidence="1 2">
    <name type="scientific">Moorella mulderi DSM 14980</name>
    <dbReference type="NCBI Taxonomy" id="1122241"/>
    <lineage>
        <taxon>Bacteria</taxon>
        <taxon>Bacillati</taxon>
        <taxon>Bacillota</taxon>
        <taxon>Clostridia</taxon>
        <taxon>Neomoorellales</taxon>
        <taxon>Neomoorellaceae</taxon>
        <taxon>Neomoorella</taxon>
    </lineage>
</organism>
<accession>A0A151AXA4</accession>
<evidence type="ECO:0000313" key="2">
    <source>
        <dbReference type="Proteomes" id="UP000075670"/>
    </source>
</evidence>
<sequence>MNITLITARPIDFLQAEFNHRFGYSVGLHLWQAGGFNFCRCFLETGPGRPSKREIKRFQEQVAEVVAAFIVERWEAALLESMLLSQYEGLDAGAIEEICRRARAILEQGENSYLQLQQRGEPIAARILEYFQENTWLNIDGFVRFRLPDYLMELDQALEEAVDEYLMEKEYDEFIRLLRYFVEAQEPRVEKVHVVLSPGGGFQLYDGENRNLSGDYLEGFVVDMADSDLNYEDLLISALITIAPRQVVLHAADKGRYHNTISTIKSVFGERLIHCNGCSRCLQPLQKR</sequence>
<dbReference type="RefSeq" id="WP_062283460.1">
    <property type="nucleotide sequence ID" value="NZ_LTBC01000004.1"/>
</dbReference>
<dbReference type="Pfam" id="PF08812">
    <property type="entry name" value="YtxC"/>
    <property type="match status" value="1"/>
</dbReference>
<reference evidence="1 2" key="1">
    <citation type="submission" date="2016-02" db="EMBL/GenBank/DDBJ databases">
        <title>Genome sequence of Moorella mulderi DSM 14980.</title>
        <authorList>
            <person name="Poehlein A."/>
            <person name="Daniel R."/>
        </authorList>
    </citation>
    <scope>NUCLEOTIDE SEQUENCE [LARGE SCALE GENOMIC DNA]</scope>
    <source>
        <strain evidence="1 2">DSM 14980</strain>
    </source>
</reference>
<evidence type="ECO:0000313" key="1">
    <source>
        <dbReference type="EMBL" id="KYH32261.1"/>
    </source>
</evidence>
<dbReference type="PATRIC" id="fig|1122241.3.peg.1560"/>
<dbReference type="EMBL" id="LTBC01000004">
    <property type="protein sequence ID" value="KYH32261.1"/>
    <property type="molecule type" value="Genomic_DNA"/>
</dbReference>
<dbReference type="AlphaFoldDB" id="A0A151AXA4"/>
<proteinExistence type="predicted"/>
<name>A0A151AXA4_9FIRM</name>
<gene>
    <name evidence="1" type="ORF">MOMUL_14820</name>
</gene>
<dbReference type="OrthoDB" id="2986513at2"/>
<dbReference type="NCBIfam" id="TIGR02834">
    <property type="entry name" value="spo_ytxC"/>
    <property type="match status" value="1"/>
</dbReference>
<dbReference type="InterPro" id="IPR014199">
    <property type="entry name" value="Spore_YtxC"/>
</dbReference>
<comment type="caution">
    <text evidence="1">The sequence shown here is derived from an EMBL/GenBank/DDBJ whole genome shotgun (WGS) entry which is preliminary data.</text>
</comment>